<dbReference type="Gene3D" id="2.40.30.130">
    <property type="match status" value="1"/>
</dbReference>
<reference evidence="1 2" key="1">
    <citation type="journal article" date="2010" name="Nature">
        <title>Genome sequence of the palaeopolyploid soybean.</title>
        <authorList>
            <person name="Schmutz J."/>
            <person name="Cannon S.B."/>
            <person name="Schlueter J."/>
            <person name="Ma J."/>
            <person name="Mitros T."/>
            <person name="Nelson W."/>
            <person name="Hyten D.L."/>
            <person name="Song Q."/>
            <person name="Thelen J.J."/>
            <person name="Cheng J."/>
            <person name="Xu D."/>
            <person name="Hellsten U."/>
            <person name="May G.D."/>
            <person name="Yu Y."/>
            <person name="Sakurai T."/>
            <person name="Umezawa T."/>
            <person name="Bhattacharyya M.K."/>
            <person name="Sandhu D."/>
            <person name="Valliyodan B."/>
            <person name="Lindquist E."/>
            <person name="Peto M."/>
            <person name="Grant D."/>
            <person name="Shu S."/>
            <person name="Goodstein D."/>
            <person name="Barry K."/>
            <person name="Futrell-Griggs M."/>
            <person name="Abernathy B."/>
            <person name="Du J."/>
            <person name="Tian Z."/>
            <person name="Zhu L."/>
            <person name="Gill N."/>
            <person name="Joshi T."/>
            <person name="Libault M."/>
            <person name="Sethuraman A."/>
            <person name="Zhang X.-C."/>
            <person name="Shinozaki K."/>
            <person name="Nguyen H.T."/>
            <person name="Wing R.A."/>
            <person name="Cregan P."/>
            <person name="Specht J."/>
            <person name="Grimwood J."/>
            <person name="Rokhsar D."/>
            <person name="Stacey G."/>
            <person name="Shoemaker R.C."/>
            <person name="Jackson S.A."/>
        </authorList>
    </citation>
    <scope>NUCLEOTIDE SEQUENCE [LARGE SCALE GENOMIC DNA]</scope>
    <source>
        <strain evidence="2">cv. Williams 82</strain>
        <tissue evidence="1">Callus</tissue>
    </source>
</reference>
<reference evidence="1" key="3">
    <citation type="submission" date="2018-07" db="EMBL/GenBank/DDBJ databases">
        <title>WGS assembly of Glycine max.</title>
        <authorList>
            <person name="Schmutz J."/>
            <person name="Cannon S."/>
            <person name="Schlueter J."/>
            <person name="Ma J."/>
            <person name="Mitros T."/>
            <person name="Nelson W."/>
            <person name="Hyten D."/>
            <person name="Song Q."/>
            <person name="Thelen J."/>
            <person name="Cheng J."/>
            <person name="Xu D."/>
            <person name="Hellsten U."/>
            <person name="May G."/>
            <person name="Yu Y."/>
            <person name="Sakurai T."/>
            <person name="Umezawa T."/>
            <person name="Bhattacharyya M."/>
            <person name="Sandhu D."/>
            <person name="Valliyodan B."/>
            <person name="Lindquist E."/>
            <person name="Peto M."/>
            <person name="Grant D."/>
            <person name="Shu S."/>
            <person name="Goodstein D."/>
            <person name="Barry K."/>
            <person name="Futrell-Griggs M."/>
            <person name="Abernathy B."/>
            <person name="Du J."/>
            <person name="Tian Z."/>
            <person name="Zhu L."/>
            <person name="Gill N."/>
            <person name="Joshi T."/>
            <person name="Libault M."/>
            <person name="Sethuraman A."/>
            <person name="Zhang X."/>
            <person name="Shinozaki K."/>
            <person name="Nguyen H."/>
            <person name="Wing R."/>
            <person name="Cregan P."/>
            <person name="Specht J."/>
            <person name="Grimwood J."/>
            <person name="Rokhsar D."/>
            <person name="Stacey G."/>
            <person name="Shoemaker R."/>
            <person name="Jackson S."/>
        </authorList>
    </citation>
    <scope>NUCLEOTIDE SEQUENCE</scope>
    <source>
        <tissue evidence="1">Callus</tissue>
    </source>
</reference>
<dbReference type="FunCoup" id="A0A0R0F7N9">
    <property type="interactions" value="47"/>
</dbReference>
<dbReference type="Gramene" id="KRH02250">
    <property type="protein sequence ID" value="KRH02250"/>
    <property type="gene ID" value="GLYMA_17G026200"/>
</dbReference>
<dbReference type="OrthoDB" id="288942at2759"/>
<dbReference type="PANTHER" id="PTHR43462:SF2">
    <property type="entry name" value="THREONYL AND ALANYL TRNA SYNTHETASE SECOND ADDITIONAL DOMAIN-CONTAINING PROTEIN"/>
    <property type="match status" value="1"/>
</dbReference>
<reference evidence="2" key="2">
    <citation type="submission" date="2018-02" db="UniProtKB">
        <authorList>
            <consortium name="EnsemblPlants"/>
        </authorList>
    </citation>
    <scope>IDENTIFICATION</scope>
    <source>
        <strain evidence="2">Williams 82</strain>
    </source>
</reference>
<evidence type="ECO:0000313" key="1">
    <source>
        <dbReference type="EMBL" id="KRH02250.1"/>
    </source>
</evidence>
<gene>
    <name evidence="1" type="ORF">GLYMA_17G026200</name>
</gene>
<accession>A0A0R0F7N9</accession>
<organism evidence="1">
    <name type="scientific">Glycine max</name>
    <name type="common">Soybean</name>
    <name type="synonym">Glycine hispida</name>
    <dbReference type="NCBI Taxonomy" id="3847"/>
    <lineage>
        <taxon>Eukaryota</taxon>
        <taxon>Viridiplantae</taxon>
        <taxon>Streptophyta</taxon>
        <taxon>Embryophyta</taxon>
        <taxon>Tracheophyta</taxon>
        <taxon>Spermatophyta</taxon>
        <taxon>Magnoliopsida</taxon>
        <taxon>eudicotyledons</taxon>
        <taxon>Gunneridae</taxon>
        <taxon>Pentapetalae</taxon>
        <taxon>rosids</taxon>
        <taxon>fabids</taxon>
        <taxon>Fabales</taxon>
        <taxon>Fabaceae</taxon>
        <taxon>Papilionoideae</taxon>
        <taxon>50 kb inversion clade</taxon>
        <taxon>NPAAA clade</taxon>
        <taxon>indigoferoid/millettioid clade</taxon>
        <taxon>Phaseoleae</taxon>
        <taxon>Glycine</taxon>
        <taxon>Glycine subgen. Soja</taxon>
    </lineage>
</organism>
<dbReference type="PANTHER" id="PTHR43462">
    <property type="entry name" value="ALANYL-TRNA EDITING PROTEIN"/>
    <property type="match status" value="1"/>
</dbReference>
<dbReference type="EMBL" id="CM000850">
    <property type="protein sequence ID" value="KRH02250.1"/>
    <property type="molecule type" value="Genomic_DNA"/>
</dbReference>
<evidence type="ECO:0008006" key="4">
    <source>
        <dbReference type="Google" id="ProtNLM"/>
    </source>
</evidence>
<evidence type="ECO:0000313" key="3">
    <source>
        <dbReference type="Proteomes" id="UP000008827"/>
    </source>
</evidence>
<keyword evidence="3" id="KW-1185">Reference proteome</keyword>
<dbReference type="AlphaFoldDB" id="A0A0R0F7N9"/>
<dbReference type="EnsemblPlants" id="KRH02250">
    <property type="protein sequence ID" value="KRH02250"/>
    <property type="gene ID" value="GLYMA_17G026200"/>
</dbReference>
<dbReference type="Gene3D" id="3.30.980.10">
    <property type="entry name" value="Threonyl-trna Synthetase, Chain A, domain 2"/>
    <property type="match status" value="1"/>
</dbReference>
<dbReference type="InterPro" id="IPR009000">
    <property type="entry name" value="Transl_B-barrel_sf"/>
</dbReference>
<evidence type="ECO:0000313" key="2">
    <source>
        <dbReference type="EnsemblPlants" id="KRH02250"/>
    </source>
</evidence>
<dbReference type="InterPro" id="IPR051335">
    <property type="entry name" value="Alanyl-tRNA_Editing_Enzymes"/>
</dbReference>
<proteinExistence type="predicted"/>
<protein>
    <recommendedName>
        <fullName evidence="4">Alanyl-tRNA synthetase class IIc N-terminal domain-containing protein</fullName>
    </recommendedName>
</protein>
<dbReference type="Proteomes" id="UP000008827">
    <property type="component" value="Chromosome 17"/>
</dbReference>
<dbReference type="InParanoid" id="A0A0R0F7N9"/>
<sequence>MDKNQTKLEYFDEMWRLQCTATLLSHLKEDDDGRHVLILDRTIFYPQGGGQPPDTGFLLIHGFDNNKFLVFHYGFFENLGGKFEPTLEKGKEVSLFVDEFRRKLNSRLHSAGHLLKICLPRIGLGNLESGKAYHFPDGLLRTCYCIVTIVSWPWVEYKGTISQNQMQSKQKDLELEANALISVGGKVSVDILPYDEAAKLCGGCLPDYVPKHPEYSSLYSLFHWSLMLKFSVGQKIHAYGVLSTLNFVEVLISHKYEIFFLKMEEILFPVIVKVIKSFQALISVSVKEYNCFPFAAFLVCQCVFVSCQIGDNPRINSHVADISDIKQIKVYQIRSKKGLTKVFYNVES</sequence>
<dbReference type="STRING" id="3847.A0A0R0F7N9"/>
<name>A0A0R0F7N9_SOYBN</name>
<dbReference type="SUPFAM" id="SSF50447">
    <property type="entry name" value="Translation proteins"/>
    <property type="match status" value="1"/>
</dbReference>